<keyword evidence="1" id="KW-0472">Membrane</keyword>
<evidence type="ECO:0000313" key="2">
    <source>
        <dbReference type="EMBL" id="RAK28425.1"/>
    </source>
</evidence>
<organism evidence="2 3">
    <name type="scientific">Actinoplanes lutulentus</name>
    <dbReference type="NCBI Taxonomy" id="1287878"/>
    <lineage>
        <taxon>Bacteria</taxon>
        <taxon>Bacillati</taxon>
        <taxon>Actinomycetota</taxon>
        <taxon>Actinomycetes</taxon>
        <taxon>Micromonosporales</taxon>
        <taxon>Micromonosporaceae</taxon>
        <taxon>Actinoplanes</taxon>
    </lineage>
</organism>
<evidence type="ECO:0000256" key="1">
    <source>
        <dbReference type="SAM" id="Phobius"/>
    </source>
</evidence>
<accession>A0A327Z1V4</accession>
<protein>
    <submittedName>
        <fullName evidence="2">Uncharacterized protein</fullName>
    </submittedName>
</protein>
<evidence type="ECO:0000313" key="3">
    <source>
        <dbReference type="Proteomes" id="UP000249341"/>
    </source>
</evidence>
<dbReference type="EMBL" id="QLMJ01000020">
    <property type="protein sequence ID" value="RAK28425.1"/>
    <property type="molecule type" value="Genomic_DNA"/>
</dbReference>
<dbReference type="RefSeq" id="WP_146617000.1">
    <property type="nucleotide sequence ID" value="NZ_JACHWI010000002.1"/>
</dbReference>
<sequence>MSSSLERRFTRADYAMLAVAAAFASAAVAIWWAAGSLVTAGYALVLSIDLALSAAVFVSIALISRYGTQNDE</sequence>
<gene>
    <name evidence="2" type="ORF">B0I29_120193</name>
</gene>
<keyword evidence="1" id="KW-0812">Transmembrane</keyword>
<keyword evidence="3" id="KW-1185">Reference proteome</keyword>
<dbReference type="AlphaFoldDB" id="A0A327Z1V4"/>
<reference evidence="2 3" key="1">
    <citation type="submission" date="2018-06" db="EMBL/GenBank/DDBJ databases">
        <title>Genomic Encyclopedia of Type Strains, Phase III (KMG-III): the genomes of soil and plant-associated and newly described type strains.</title>
        <authorList>
            <person name="Whitman W."/>
        </authorList>
    </citation>
    <scope>NUCLEOTIDE SEQUENCE [LARGE SCALE GENOMIC DNA]</scope>
    <source>
        <strain evidence="2 3">CGMCC 4.7090</strain>
    </source>
</reference>
<comment type="caution">
    <text evidence="2">The sequence shown here is derived from an EMBL/GenBank/DDBJ whole genome shotgun (WGS) entry which is preliminary data.</text>
</comment>
<dbReference type="Proteomes" id="UP000249341">
    <property type="component" value="Unassembled WGS sequence"/>
</dbReference>
<keyword evidence="1" id="KW-1133">Transmembrane helix</keyword>
<proteinExistence type="predicted"/>
<feature type="transmembrane region" description="Helical" evidence="1">
    <location>
        <begin position="12"/>
        <end position="34"/>
    </location>
</feature>
<name>A0A327Z1V4_9ACTN</name>
<feature type="transmembrane region" description="Helical" evidence="1">
    <location>
        <begin position="40"/>
        <end position="63"/>
    </location>
</feature>